<sequence length="152" mass="17051">MTDNNQNNQNGSAAFISTIVETNKVWGLTKDETWATSSSAEFEDTEVILFWSMEEGAKACAEDDWQEYKPESITLVEFLENWCVGMYGDALLVGPNWNADLTGTEVEPLEIAMEVVNALKAKGKELEFTQYDSQQEFEEQVMEALEGGEEEA</sequence>
<organism evidence="1 2">
    <name type="scientific">Pontibacter arcticus</name>
    <dbReference type="NCBI Taxonomy" id="2080288"/>
    <lineage>
        <taxon>Bacteria</taxon>
        <taxon>Pseudomonadati</taxon>
        <taxon>Bacteroidota</taxon>
        <taxon>Cytophagia</taxon>
        <taxon>Cytophagales</taxon>
        <taxon>Hymenobacteraceae</taxon>
        <taxon>Pontibacter</taxon>
    </lineage>
</organism>
<dbReference type="InterPro" id="IPR021284">
    <property type="entry name" value="DUF2750"/>
</dbReference>
<dbReference type="RefSeq" id="WP_112305232.1">
    <property type="nucleotide sequence ID" value="NZ_QMDV01000002.1"/>
</dbReference>
<evidence type="ECO:0000313" key="1">
    <source>
        <dbReference type="EMBL" id="RAU83082.1"/>
    </source>
</evidence>
<name>A0A364RFM8_9BACT</name>
<proteinExistence type="predicted"/>
<comment type="caution">
    <text evidence="1">The sequence shown here is derived from an EMBL/GenBank/DDBJ whole genome shotgun (WGS) entry which is preliminary data.</text>
</comment>
<gene>
    <name evidence="1" type="ORF">DP923_07575</name>
</gene>
<dbReference type="AlphaFoldDB" id="A0A364RFM8"/>
<dbReference type="Pfam" id="PF11042">
    <property type="entry name" value="DUF2750"/>
    <property type="match status" value="1"/>
</dbReference>
<dbReference type="EMBL" id="QMDV01000002">
    <property type="protein sequence ID" value="RAU83082.1"/>
    <property type="molecule type" value="Genomic_DNA"/>
</dbReference>
<evidence type="ECO:0000313" key="2">
    <source>
        <dbReference type="Proteomes" id="UP000251692"/>
    </source>
</evidence>
<dbReference type="Proteomes" id="UP000251692">
    <property type="component" value="Unassembled WGS sequence"/>
</dbReference>
<accession>A0A364RFM8</accession>
<reference evidence="1 2" key="1">
    <citation type="submission" date="2018-06" db="EMBL/GenBank/DDBJ databases">
        <authorList>
            <person name="Liu Z.-W."/>
        </authorList>
    </citation>
    <scope>NUCLEOTIDE SEQUENCE [LARGE SCALE GENOMIC DNA]</scope>
    <source>
        <strain evidence="1 2">2b14</strain>
    </source>
</reference>
<keyword evidence="2" id="KW-1185">Reference proteome</keyword>
<dbReference type="OrthoDB" id="2936081at2"/>
<protein>
    <submittedName>
        <fullName evidence="1">DUF2750 domain-containing protein</fullName>
    </submittedName>
</protein>
<reference evidence="1 2" key="2">
    <citation type="submission" date="2018-07" db="EMBL/GenBank/DDBJ databases">
        <title>Pontibacter sp. 2b14 genomic sequence and assembly.</title>
        <authorList>
            <person name="Du Z.-J."/>
        </authorList>
    </citation>
    <scope>NUCLEOTIDE SEQUENCE [LARGE SCALE GENOMIC DNA]</scope>
    <source>
        <strain evidence="1 2">2b14</strain>
    </source>
</reference>